<sequence>MRLFTSPALTVSEVKQWCQMVRDNKGKVALVELQLKSALNQLTQNKKAASSGKLTA</sequence>
<accession>A0ABN0VNZ6</accession>
<dbReference type="EMBL" id="BAAADJ010000001">
    <property type="protein sequence ID" value="GAA0313594.1"/>
    <property type="molecule type" value="Genomic_DNA"/>
</dbReference>
<protein>
    <submittedName>
        <fullName evidence="1">Uncharacterized protein</fullName>
    </submittedName>
</protein>
<organism evidence="1 2">
    <name type="scientific">Bacillus carboniphilus</name>
    <dbReference type="NCBI Taxonomy" id="86663"/>
    <lineage>
        <taxon>Bacteria</taxon>
        <taxon>Bacillati</taxon>
        <taxon>Bacillota</taxon>
        <taxon>Bacilli</taxon>
        <taxon>Bacillales</taxon>
        <taxon>Bacillaceae</taxon>
        <taxon>Bacillus</taxon>
    </lineage>
</organism>
<evidence type="ECO:0000313" key="2">
    <source>
        <dbReference type="Proteomes" id="UP001500782"/>
    </source>
</evidence>
<reference evidence="1 2" key="1">
    <citation type="journal article" date="2019" name="Int. J. Syst. Evol. Microbiol.">
        <title>The Global Catalogue of Microorganisms (GCM) 10K type strain sequencing project: providing services to taxonomists for standard genome sequencing and annotation.</title>
        <authorList>
            <consortium name="The Broad Institute Genomics Platform"/>
            <consortium name="The Broad Institute Genome Sequencing Center for Infectious Disease"/>
            <person name="Wu L."/>
            <person name="Ma J."/>
        </authorList>
    </citation>
    <scope>NUCLEOTIDE SEQUENCE [LARGE SCALE GENOMIC DNA]</scope>
    <source>
        <strain evidence="1 2">JCM 9731</strain>
    </source>
</reference>
<comment type="caution">
    <text evidence="1">The sequence shown here is derived from an EMBL/GenBank/DDBJ whole genome shotgun (WGS) entry which is preliminary data.</text>
</comment>
<name>A0ABN0VNZ6_9BACI</name>
<evidence type="ECO:0000313" key="1">
    <source>
        <dbReference type="EMBL" id="GAA0313594.1"/>
    </source>
</evidence>
<dbReference type="Proteomes" id="UP001500782">
    <property type="component" value="Unassembled WGS sequence"/>
</dbReference>
<gene>
    <name evidence="1" type="ORF">GCM10008967_00090</name>
</gene>
<keyword evidence="2" id="KW-1185">Reference proteome</keyword>
<proteinExistence type="predicted"/>
<dbReference type="RefSeq" id="WP_343795214.1">
    <property type="nucleotide sequence ID" value="NZ_BAAADJ010000001.1"/>
</dbReference>